<feature type="region of interest" description="Disordered" evidence="1">
    <location>
        <begin position="103"/>
        <end position="123"/>
    </location>
</feature>
<comment type="caution">
    <text evidence="2">The sequence shown here is derived from an EMBL/GenBank/DDBJ whole genome shotgun (WGS) entry which is preliminary data.</text>
</comment>
<reference evidence="2 3" key="1">
    <citation type="submission" date="2021-02" db="EMBL/GenBank/DDBJ databases">
        <authorList>
            <person name="Vanwijnsberghe S."/>
        </authorList>
    </citation>
    <scope>NUCLEOTIDE SEQUENCE [LARGE SCALE GENOMIC DNA]</scope>
    <source>
        <strain evidence="2 3">R-69776</strain>
    </source>
</reference>
<dbReference type="Proteomes" id="UP000673821">
    <property type="component" value="Unassembled WGS sequence"/>
</dbReference>
<evidence type="ECO:0000313" key="2">
    <source>
        <dbReference type="EMBL" id="CAE6761054.1"/>
    </source>
</evidence>
<name>A0ABN7LQR7_9BURK</name>
<gene>
    <name evidence="2" type="ORF">R69776_03374</name>
</gene>
<proteinExistence type="predicted"/>
<accession>A0ABN7LQR7</accession>
<dbReference type="EMBL" id="CAJNBH010000009">
    <property type="protein sequence ID" value="CAE6761054.1"/>
    <property type="molecule type" value="Genomic_DNA"/>
</dbReference>
<evidence type="ECO:0000256" key="1">
    <source>
        <dbReference type="SAM" id="MobiDB-lite"/>
    </source>
</evidence>
<organism evidence="2 3">
    <name type="scientific">Paraburkholderia nemoris</name>
    <dbReference type="NCBI Taxonomy" id="2793076"/>
    <lineage>
        <taxon>Bacteria</taxon>
        <taxon>Pseudomonadati</taxon>
        <taxon>Pseudomonadota</taxon>
        <taxon>Betaproteobacteria</taxon>
        <taxon>Burkholderiales</taxon>
        <taxon>Burkholderiaceae</taxon>
        <taxon>Paraburkholderia</taxon>
    </lineage>
</organism>
<sequence length="247" mass="25888">MADDERFGRGWDRSKMTLRLSSGRSAALRELVADAPDATPTDAIDIAIELAKGARRSELSAPPANHEPFSAALAEFLGAHFDDLASALADLRQEVAELRTILTASQEPEDELSAAPTDDGALPSPFEAAASLATWLVAEAAARGLPMPDSAVIKGRVVAAKQSDTGAIALILAAELVAADKSKAEPRVGQASRVALSATPIEGGASALEFESRVCLWCQNANGHWEIKIHQFDRDGKVGGLIATARA</sequence>
<keyword evidence="3" id="KW-1185">Reference proteome</keyword>
<dbReference type="RefSeq" id="WP_200658716.1">
    <property type="nucleotide sequence ID" value="NZ_CAJNBH010000009.1"/>
</dbReference>
<protein>
    <submittedName>
        <fullName evidence="2">Uncharacterized protein</fullName>
    </submittedName>
</protein>
<evidence type="ECO:0000313" key="3">
    <source>
        <dbReference type="Proteomes" id="UP000673821"/>
    </source>
</evidence>